<dbReference type="PANTHER" id="PTHR21737">
    <property type="entry name" value="POLYGLUTAMINE BINDING PROTEIN 1/MARVEL MEMBRANE-ASSOCIATING DOMAIN CONTAINING 3"/>
    <property type="match status" value="1"/>
</dbReference>
<dbReference type="Pfam" id="PF10312">
    <property type="entry name" value="Cactin_mid"/>
    <property type="match status" value="1"/>
</dbReference>
<evidence type="ECO:0000256" key="4">
    <source>
        <dbReference type="SAM" id="MobiDB-lite"/>
    </source>
</evidence>
<evidence type="ECO:0000259" key="5">
    <source>
        <dbReference type="Pfam" id="PF09732"/>
    </source>
</evidence>
<comment type="similarity">
    <text evidence="1">Belongs to the CACTIN family.</text>
</comment>
<keyword evidence="3" id="KW-0175">Coiled coil</keyword>
<evidence type="ECO:0000313" key="8">
    <source>
        <dbReference type="Proteomes" id="UP000777482"/>
    </source>
</evidence>
<dbReference type="GO" id="GO:0005681">
    <property type="term" value="C:spliceosomal complex"/>
    <property type="evidence" value="ECO:0007669"/>
    <property type="project" value="TreeGrafter"/>
</dbReference>
<dbReference type="EMBL" id="PUHQ01000016">
    <property type="protein sequence ID" value="KAG0664079.1"/>
    <property type="molecule type" value="Genomic_DNA"/>
</dbReference>
<dbReference type="GO" id="GO:0005737">
    <property type="term" value="C:cytoplasm"/>
    <property type="evidence" value="ECO:0007669"/>
    <property type="project" value="TreeGrafter"/>
</dbReference>
<dbReference type="Pfam" id="PF09732">
    <property type="entry name" value="CactinC_cactus"/>
    <property type="match status" value="1"/>
</dbReference>
<dbReference type="SMART" id="SM01050">
    <property type="entry name" value="CactinC_cactus"/>
    <property type="match status" value="1"/>
</dbReference>
<dbReference type="AlphaFoldDB" id="A0A9P7B8J1"/>
<feature type="compositionally biased region" description="Basic and acidic residues" evidence="4">
    <location>
        <begin position="7"/>
        <end position="30"/>
    </location>
</feature>
<gene>
    <name evidence="7" type="ORF">C6P46_001940</name>
</gene>
<protein>
    <recommendedName>
        <fullName evidence="2">Splicing factor Cactin</fullName>
    </recommendedName>
</protein>
<feature type="compositionally biased region" description="Acidic residues" evidence="4">
    <location>
        <begin position="312"/>
        <end position="327"/>
    </location>
</feature>
<feature type="coiled-coil region" evidence="3">
    <location>
        <begin position="470"/>
        <end position="527"/>
    </location>
</feature>
<feature type="region of interest" description="Disordered" evidence="4">
    <location>
        <begin position="1"/>
        <end position="157"/>
    </location>
</feature>
<comment type="caution">
    <text evidence="7">The sequence shown here is derived from an EMBL/GenBank/DDBJ whole genome shotgun (WGS) entry which is preliminary data.</text>
</comment>
<feature type="region of interest" description="Disordered" evidence="4">
    <location>
        <begin position="205"/>
        <end position="224"/>
    </location>
</feature>
<evidence type="ECO:0000256" key="3">
    <source>
        <dbReference type="SAM" id="Coils"/>
    </source>
</evidence>
<feature type="compositionally biased region" description="Basic and acidic residues" evidence="4">
    <location>
        <begin position="77"/>
        <end position="132"/>
    </location>
</feature>
<organism evidence="7 8">
    <name type="scientific">Rhodotorula mucilaginosa</name>
    <name type="common">Yeast</name>
    <name type="synonym">Rhodotorula rubra</name>
    <dbReference type="NCBI Taxonomy" id="5537"/>
    <lineage>
        <taxon>Eukaryota</taxon>
        <taxon>Fungi</taxon>
        <taxon>Dikarya</taxon>
        <taxon>Basidiomycota</taxon>
        <taxon>Pucciniomycotina</taxon>
        <taxon>Microbotryomycetes</taxon>
        <taxon>Sporidiobolales</taxon>
        <taxon>Sporidiobolaceae</taxon>
        <taxon>Rhodotorula</taxon>
    </lineage>
</organism>
<name>A0A9P7B8J1_RHOMI</name>
<feature type="domain" description="Splicing factor Cactin C-terminal" evidence="5">
    <location>
        <begin position="628"/>
        <end position="752"/>
    </location>
</feature>
<proteinExistence type="inferred from homology"/>
<evidence type="ECO:0000313" key="7">
    <source>
        <dbReference type="EMBL" id="KAG0664079.1"/>
    </source>
</evidence>
<dbReference type="OrthoDB" id="265955at2759"/>
<reference evidence="7 8" key="1">
    <citation type="submission" date="2020-11" db="EMBL/GenBank/DDBJ databases">
        <title>Kefir isolates.</title>
        <authorList>
            <person name="Marcisauskas S."/>
            <person name="Kim Y."/>
            <person name="Blasche S."/>
        </authorList>
    </citation>
    <scope>NUCLEOTIDE SEQUENCE [LARGE SCALE GENOMIC DNA]</scope>
    <source>
        <strain evidence="7 8">KR</strain>
    </source>
</reference>
<dbReference type="InterPro" id="IPR019134">
    <property type="entry name" value="Cactin_C"/>
</dbReference>
<feature type="domain" description="Splicing factor cactin central" evidence="6">
    <location>
        <begin position="260"/>
        <end position="465"/>
    </location>
</feature>
<evidence type="ECO:0000256" key="2">
    <source>
        <dbReference type="ARBA" id="ARBA00034534"/>
    </source>
</evidence>
<evidence type="ECO:0000256" key="1">
    <source>
        <dbReference type="ARBA" id="ARBA00006895"/>
    </source>
</evidence>
<dbReference type="Proteomes" id="UP000777482">
    <property type="component" value="Unassembled WGS sequence"/>
</dbReference>
<feature type="compositionally biased region" description="Basic and acidic residues" evidence="4">
    <location>
        <begin position="41"/>
        <end position="62"/>
    </location>
</feature>
<feature type="compositionally biased region" description="Basic and acidic residues" evidence="4">
    <location>
        <begin position="144"/>
        <end position="157"/>
    </location>
</feature>
<dbReference type="PANTHER" id="PTHR21737:SF4">
    <property type="entry name" value="SPLICING FACTOR CACTIN"/>
    <property type="match status" value="1"/>
</dbReference>
<feature type="region of interest" description="Disordered" evidence="4">
    <location>
        <begin position="307"/>
        <end position="327"/>
    </location>
</feature>
<dbReference type="InterPro" id="IPR018816">
    <property type="entry name" value="Cactin_central"/>
</dbReference>
<sequence length="752" mass="88625">MSSSRSYRRDDRADSDSHRDRDRDRERDRLSSSSSHRRERRRAESPSAADDKRRRSRSPDRDHHRHHHASSSSRRSRRDEEGDAERDHRDSKRARDYDRDRDRDRDCDRSRDRDRDERRSRDKDRDSVEKSSSKKIPLRHKHRETSEERRARKAARKAEKLADAALLLPEEARQAAAEVAFYSAQDNPFHDANLGDKFVWGKKREKERKMGLTPDEAAKRDRERAWESQQEIERLNQRRAEREKEAILREQEQMQQMRFAESAQMAAWIDKEDDFHLEQAKKRAEIRVRERRAKPIDYLALNLKWSQPPLEPGDEGYEEQEEEEDDGAGLEVDLEEPYAIFDHLALEDAEELHDDIKMYLSLEKVESHQEFWRALLIVSSATLEALREERSIGTSAYQAQTRANAAVKAEITRLLSGKSHDQLVQLQQQVQAKLASGEVIDVDYWEGLLKELVVQKAKAKLRDMHEVVLNNRLEQLRKKQRDEALRYAQEVKNAIFVPPPAEALERLDEEEEDMQIEEEEEEEGAATVAEKWDDKWEPVLHNRIPEECRACQVVDFAEDRQKLYAARRAVAQARFVVKPRTAAATAGGDESSTNKDEEIYQAAVGQGFDEEEEFFNLEAEMSKQSYTWEDKYRPRKPRYFNKVHTGYEWNKYNQTHYDSDNPPPKVVQGYKFNIFYPDLIDKTKAPQFRIIKNKENPDICTIVFTAGPPYEDIAFTIVNRPWEHSHKRGFRSSFDRGVLQLHFSFRRNFYRK</sequence>
<evidence type="ECO:0000259" key="6">
    <source>
        <dbReference type="Pfam" id="PF10312"/>
    </source>
</evidence>
<keyword evidence="8" id="KW-1185">Reference proteome</keyword>
<accession>A0A9P7B8J1</accession>
<dbReference type="GO" id="GO:0045292">
    <property type="term" value="P:mRNA cis splicing, via spliceosome"/>
    <property type="evidence" value="ECO:0007669"/>
    <property type="project" value="TreeGrafter"/>
</dbReference>